<evidence type="ECO:0000313" key="1">
    <source>
        <dbReference type="EMBL" id="CRZ00463.1"/>
    </source>
</evidence>
<feature type="non-terminal residue" evidence="1">
    <location>
        <position position="1"/>
    </location>
</feature>
<sequence>FYHRRTLDRSTDRVSRSRGIARSQCKRVIRIRGWHINLRAGVRVARFDQVRDEVSALVWLLETREHHLRALDVLLWREQVLEEGLVGPHDARVLVGGRVRVVLRLTRLAVHQTREVRTLLVSAARVHRVALRALGLEDLGSLGGISFSSSDGDHCVLWGEVR</sequence>
<organism evidence="1">
    <name type="scientific">Spongospora subterranea</name>
    <dbReference type="NCBI Taxonomy" id="70186"/>
    <lineage>
        <taxon>Eukaryota</taxon>
        <taxon>Sar</taxon>
        <taxon>Rhizaria</taxon>
        <taxon>Endomyxa</taxon>
        <taxon>Phytomyxea</taxon>
        <taxon>Plasmodiophorida</taxon>
        <taxon>Plasmodiophoridae</taxon>
        <taxon>Spongospora</taxon>
    </lineage>
</organism>
<name>A0A0H5QEK1_9EUKA</name>
<accession>A0A0H5QEK1</accession>
<dbReference type="EMBL" id="HACM01000021">
    <property type="protein sequence ID" value="CRZ00463.1"/>
    <property type="molecule type" value="Transcribed_RNA"/>
</dbReference>
<reference evidence="1" key="1">
    <citation type="submission" date="2015-04" db="EMBL/GenBank/DDBJ databases">
        <title>The genome sequence of the plant pathogenic Rhizarian Plasmodiophora brassicae reveals insights in its biotrophic life cycle and the origin of chitin synthesis.</title>
        <authorList>
            <person name="Schwelm A."/>
            <person name="Fogelqvist J."/>
            <person name="Knaust A."/>
            <person name="Julke S."/>
            <person name="Lilja T."/>
            <person name="Dhandapani V."/>
            <person name="Bonilla-Rosso G."/>
            <person name="Karlsson M."/>
            <person name="Shevchenko A."/>
            <person name="Choi S.R."/>
            <person name="Kim H.G."/>
            <person name="Park J.Y."/>
            <person name="Lim Y.P."/>
            <person name="Ludwig-Muller J."/>
            <person name="Dixelius C."/>
        </authorList>
    </citation>
    <scope>NUCLEOTIDE SEQUENCE</scope>
    <source>
        <tissue evidence="1">Potato root galls</tissue>
    </source>
</reference>
<dbReference type="AlphaFoldDB" id="A0A0H5QEK1"/>
<proteinExistence type="predicted"/>
<protein>
    <submittedName>
        <fullName evidence="1">Uncharacterized protein</fullName>
    </submittedName>
</protein>